<dbReference type="PANTHER" id="PTHR42718:SF9">
    <property type="entry name" value="MAJOR FACILITATOR SUPERFAMILY MULTIDRUG TRANSPORTER MFSC"/>
    <property type="match status" value="1"/>
</dbReference>
<evidence type="ECO:0000313" key="8">
    <source>
        <dbReference type="EMBL" id="GGD67338.1"/>
    </source>
</evidence>
<evidence type="ECO:0000256" key="2">
    <source>
        <dbReference type="ARBA" id="ARBA00022448"/>
    </source>
</evidence>
<name>A0ABQ1RHK1_9MICO</name>
<sequence>MEVVTHQLRSNRPNRGLGPAVVTVAFLGAVIGGVGAPLITAVALDLDVPLDGAQWTLTITLFAGAIAAPVLGRLGSGPQRRATILITLGLVAVGGLLTAIPLPFAVLLIGRALQGLGLGVVALLMSVAREHLHAERAQTTIATVSVASTIGIGVAYPVMALIDQLAGLRTAYWVGFVLSLAAVIVAWRSIPEDAPGPRTRVDIPGAVLLGIGTLGILLVIAQRSVWDVPWIGASVLLVAMLTLAGWVAVERRTTGPLIDLTLFARGAVLRANAAMLTSGAGMYLLFSALTRYVQTPPDAGYGLGLSGVLAGAALIPFSVLGFFAGRLTPWLTARVSARWAFVIHAAFVALAAGVFAMSPGSLIVTLLSMAVLGFGVGGVSAIMPRLLLDDVPQKETSSVLSINQVIRSVGFSIGSALAGVMLAIATSTGAVFPDERGYSIIALCVLPLLALSVVFIAVAPRPWLPWNT</sequence>
<feature type="transmembrane region" description="Helical" evidence="6">
    <location>
        <begin position="20"/>
        <end position="43"/>
    </location>
</feature>
<feature type="transmembrane region" description="Helical" evidence="6">
    <location>
        <begin position="171"/>
        <end position="190"/>
    </location>
</feature>
<keyword evidence="2" id="KW-0813">Transport</keyword>
<keyword evidence="5 6" id="KW-0472">Membrane</keyword>
<dbReference type="SUPFAM" id="SSF103473">
    <property type="entry name" value="MFS general substrate transporter"/>
    <property type="match status" value="1"/>
</dbReference>
<evidence type="ECO:0000256" key="1">
    <source>
        <dbReference type="ARBA" id="ARBA00004651"/>
    </source>
</evidence>
<gene>
    <name evidence="8" type="ORF">GCM10007269_08070</name>
</gene>
<reference evidence="9" key="1">
    <citation type="journal article" date="2019" name="Int. J. Syst. Evol. Microbiol.">
        <title>The Global Catalogue of Microorganisms (GCM) 10K type strain sequencing project: providing services to taxonomists for standard genome sequencing and annotation.</title>
        <authorList>
            <consortium name="The Broad Institute Genomics Platform"/>
            <consortium name="The Broad Institute Genome Sequencing Center for Infectious Disease"/>
            <person name="Wu L."/>
            <person name="Ma J."/>
        </authorList>
    </citation>
    <scope>NUCLEOTIDE SEQUENCE [LARGE SCALE GENOMIC DNA]</scope>
    <source>
        <strain evidence="9">CCM 7640</strain>
    </source>
</reference>
<dbReference type="InterPro" id="IPR011701">
    <property type="entry name" value="MFS"/>
</dbReference>
<dbReference type="PANTHER" id="PTHR42718">
    <property type="entry name" value="MAJOR FACILITATOR SUPERFAMILY MULTIDRUG TRANSPORTER MFSC"/>
    <property type="match status" value="1"/>
</dbReference>
<feature type="transmembrane region" description="Helical" evidence="6">
    <location>
        <begin position="409"/>
        <end position="432"/>
    </location>
</feature>
<keyword evidence="4 6" id="KW-1133">Transmembrane helix</keyword>
<evidence type="ECO:0000313" key="9">
    <source>
        <dbReference type="Proteomes" id="UP000629365"/>
    </source>
</evidence>
<feature type="transmembrane region" description="Helical" evidence="6">
    <location>
        <begin position="55"/>
        <end position="72"/>
    </location>
</feature>
<comment type="caution">
    <text evidence="8">The sequence shown here is derived from an EMBL/GenBank/DDBJ whole genome shotgun (WGS) entry which is preliminary data.</text>
</comment>
<comment type="subcellular location">
    <subcellularLocation>
        <location evidence="1">Cell membrane</location>
        <topology evidence="1">Multi-pass membrane protein</topology>
    </subcellularLocation>
</comment>
<dbReference type="Proteomes" id="UP000629365">
    <property type="component" value="Unassembled WGS sequence"/>
</dbReference>
<proteinExistence type="predicted"/>
<feature type="transmembrane region" description="Helical" evidence="6">
    <location>
        <begin position="337"/>
        <end position="357"/>
    </location>
</feature>
<feature type="transmembrane region" description="Helical" evidence="6">
    <location>
        <begin position="202"/>
        <end position="222"/>
    </location>
</feature>
<feature type="transmembrane region" description="Helical" evidence="6">
    <location>
        <begin position="140"/>
        <end position="159"/>
    </location>
</feature>
<dbReference type="InterPro" id="IPR020846">
    <property type="entry name" value="MFS_dom"/>
</dbReference>
<feature type="domain" description="Major facilitator superfamily (MFS) profile" evidence="7">
    <location>
        <begin position="1"/>
        <end position="462"/>
    </location>
</feature>
<feature type="transmembrane region" description="Helical" evidence="6">
    <location>
        <begin position="301"/>
        <end position="325"/>
    </location>
</feature>
<protein>
    <submittedName>
        <fullName evidence="8">MFS transporter</fullName>
    </submittedName>
</protein>
<dbReference type="PROSITE" id="PS50850">
    <property type="entry name" value="MFS"/>
    <property type="match status" value="1"/>
</dbReference>
<feature type="transmembrane region" description="Helical" evidence="6">
    <location>
        <begin position="269"/>
        <end position="289"/>
    </location>
</feature>
<keyword evidence="9" id="KW-1185">Reference proteome</keyword>
<organism evidence="8 9">
    <name type="scientific">Microbacterium murale</name>
    <dbReference type="NCBI Taxonomy" id="1081040"/>
    <lineage>
        <taxon>Bacteria</taxon>
        <taxon>Bacillati</taxon>
        <taxon>Actinomycetota</taxon>
        <taxon>Actinomycetes</taxon>
        <taxon>Micrococcales</taxon>
        <taxon>Microbacteriaceae</taxon>
        <taxon>Microbacterium</taxon>
    </lineage>
</organism>
<keyword evidence="3 6" id="KW-0812">Transmembrane</keyword>
<feature type="transmembrane region" description="Helical" evidence="6">
    <location>
        <begin position="363"/>
        <end position="388"/>
    </location>
</feature>
<feature type="transmembrane region" description="Helical" evidence="6">
    <location>
        <begin position="108"/>
        <end position="128"/>
    </location>
</feature>
<feature type="transmembrane region" description="Helical" evidence="6">
    <location>
        <begin position="438"/>
        <end position="459"/>
    </location>
</feature>
<feature type="transmembrane region" description="Helical" evidence="6">
    <location>
        <begin position="228"/>
        <end position="249"/>
    </location>
</feature>
<evidence type="ECO:0000259" key="7">
    <source>
        <dbReference type="PROSITE" id="PS50850"/>
    </source>
</evidence>
<dbReference type="Pfam" id="PF07690">
    <property type="entry name" value="MFS_1"/>
    <property type="match status" value="1"/>
</dbReference>
<dbReference type="InterPro" id="IPR036259">
    <property type="entry name" value="MFS_trans_sf"/>
</dbReference>
<accession>A0ABQ1RHK1</accession>
<evidence type="ECO:0000256" key="6">
    <source>
        <dbReference type="SAM" id="Phobius"/>
    </source>
</evidence>
<evidence type="ECO:0000256" key="4">
    <source>
        <dbReference type="ARBA" id="ARBA00022989"/>
    </source>
</evidence>
<evidence type="ECO:0000256" key="5">
    <source>
        <dbReference type="ARBA" id="ARBA00023136"/>
    </source>
</evidence>
<evidence type="ECO:0000256" key="3">
    <source>
        <dbReference type="ARBA" id="ARBA00022692"/>
    </source>
</evidence>
<feature type="transmembrane region" description="Helical" evidence="6">
    <location>
        <begin position="84"/>
        <end position="102"/>
    </location>
</feature>
<dbReference type="Gene3D" id="1.20.1250.20">
    <property type="entry name" value="MFS general substrate transporter like domains"/>
    <property type="match status" value="1"/>
</dbReference>
<dbReference type="EMBL" id="BMCM01000001">
    <property type="protein sequence ID" value="GGD67338.1"/>
    <property type="molecule type" value="Genomic_DNA"/>
</dbReference>